<organism evidence="1 2">
    <name type="scientific">Lacticaseibacillus sharpeae JCM 1186 = DSM 20505</name>
    <dbReference type="NCBI Taxonomy" id="1291052"/>
    <lineage>
        <taxon>Bacteria</taxon>
        <taxon>Bacillati</taxon>
        <taxon>Bacillota</taxon>
        <taxon>Bacilli</taxon>
        <taxon>Lactobacillales</taxon>
        <taxon>Lactobacillaceae</taxon>
        <taxon>Lacticaseibacillus</taxon>
    </lineage>
</organism>
<evidence type="ECO:0000313" key="1">
    <source>
        <dbReference type="EMBL" id="KRM56673.1"/>
    </source>
</evidence>
<name>A0A0R1ZNT4_9LACO</name>
<comment type="caution">
    <text evidence="1">The sequence shown here is derived from an EMBL/GenBank/DDBJ whole genome shotgun (WGS) entry which is preliminary data.</text>
</comment>
<dbReference type="Proteomes" id="UP000051679">
    <property type="component" value="Unassembled WGS sequence"/>
</dbReference>
<dbReference type="STRING" id="1291052.FC18_GL001807"/>
<dbReference type="AlphaFoldDB" id="A0A0R1ZNT4"/>
<reference evidence="1 2" key="1">
    <citation type="journal article" date="2015" name="Genome Announc.">
        <title>Expanding the biotechnology potential of lactobacilli through comparative genomics of 213 strains and associated genera.</title>
        <authorList>
            <person name="Sun Z."/>
            <person name="Harris H.M."/>
            <person name="McCann A."/>
            <person name="Guo C."/>
            <person name="Argimon S."/>
            <person name="Zhang W."/>
            <person name="Yang X."/>
            <person name="Jeffery I.B."/>
            <person name="Cooney J.C."/>
            <person name="Kagawa T.F."/>
            <person name="Liu W."/>
            <person name="Song Y."/>
            <person name="Salvetti E."/>
            <person name="Wrobel A."/>
            <person name="Rasinkangas P."/>
            <person name="Parkhill J."/>
            <person name="Rea M.C."/>
            <person name="O'Sullivan O."/>
            <person name="Ritari J."/>
            <person name="Douillard F.P."/>
            <person name="Paul Ross R."/>
            <person name="Yang R."/>
            <person name="Briner A.E."/>
            <person name="Felis G.E."/>
            <person name="de Vos W.M."/>
            <person name="Barrangou R."/>
            <person name="Klaenhammer T.R."/>
            <person name="Caufield P.W."/>
            <person name="Cui Y."/>
            <person name="Zhang H."/>
            <person name="O'Toole P.W."/>
        </authorList>
    </citation>
    <scope>NUCLEOTIDE SEQUENCE [LARGE SCALE GENOMIC DNA]</scope>
    <source>
        <strain evidence="1 2">DSM 20505</strain>
    </source>
</reference>
<protein>
    <submittedName>
        <fullName evidence="1">Uncharacterized protein</fullName>
    </submittedName>
</protein>
<dbReference type="EMBL" id="AYYO01000001">
    <property type="protein sequence ID" value="KRM56673.1"/>
    <property type="molecule type" value="Genomic_DNA"/>
</dbReference>
<evidence type="ECO:0000313" key="2">
    <source>
        <dbReference type="Proteomes" id="UP000051679"/>
    </source>
</evidence>
<accession>A0A0R1ZNT4</accession>
<gene>
    <name evidence="1" type="ORF">FC18_GL001807</name>
</gene>
<sequence>MYDEVSHQSCDTLAQTMSDFTYRFNETKVPKKHYKALLGRQIEEVVSDSVALSMVNAYYKTLAEFNKGNRQWFVSAMLYVELGVKPDKASQQTIDAVSKLTNAVINGTAMLNPALLDAYTDLLKD</sequence>
<proteinExistence type="predicted"/>
<dbReference type="PATRIC" id="fig|1291052.5.peg.1861"/>
<keyword evidence="2" id="KW-1185">Reference proteome</keyword>